<accession>A0A4V2P8C8</accession>
<feature type="domain" description="SnoaL-like" evidence="1">
    <location>
        <begin position="20"/>
        <end position="131"/>
    </location>
</feature>
<dbReference type="InterPro" id="IPR037401">
    <property type="entry name" value="SnoaL-like"/>
</dbReference>
<dbReference type="InterPro" id="IPR032710">
    <property type="entry name" value="NTF2-like_dom_sf"/>
</dbReference>
<proteinExistence type="predicted"/>
<dbReference type="EMBL" id="SMFQ01000004">
    <property type="protein sequence ID" value="TCJ85235.1"/>
    <property type="molecule type" value="Genomic_DNA"/>
</dbReference>
<dbReference type="RefSeq" id="WP_131906936.1">
    <property type="nucleotide sequence ID" value="NZ_BAAAFU010000001.1"/>
</dbReference>
<organism evidence="2 3">
    <name type="scientific">Cocleimonas flava</name>
    <dbReference type="NCBI Taxonomy" id="634765"/>
    <lineage>
        <taxon>Bacteria</taxon>
        <taxon>Pseudomonadati</taxon>
        <taxon>Pseudomonadota</taxon>
        <taxon>Gammaproteobacteria</taxon>
        <taxon>Thiotrichales</taxon>
        <taxon>Thiotrichaceae</taxon>
        <taxon>Cocleimonas</taxon>
    </lineage>
</organism>
<dbReference type="OrthoDB" id="5767026at2"/>
<keyword evidence="3" id="KW-1185">Reference proteome</keyword>
<dbReference type="Pfam" id="PF13474">
    <property type="entry name" value="SnoaL_3"/>
    <property type="match status" value="1"/>
</dbReference>
<sequence>MSAERKIDFLYESAEQVEIAFYKAFGEGDFLLMESLFADSGVSSTHPNNSTIIGRKKVVDNWEFLLEGIPQTTINREVLSVTKAPGIEIHLVLESFVADIITGELSEVYATNVYVLQENGWRLQTQHASLPKQASFNTEFFYKDKNVMSMQMSKSLN</sequence>
<evidence type="ECO:0000313" key="2">
    <source>
        <dbReference type="EMBL" id="TCJ85235.1"/>
    </source>
</evidence>
<gene>
    <name evidence="2" type="ORF">EV695_3202</name>
</gene>
<dbReference type="AlphaFoldDB" id="A0A4V2P8C8"/>
<dbReference type="SUPFAM" id="SSF54427">
    <property type="entry name" value="NTF2-like"/>
    <property type="match status" value="1"/>
</dbReference>
<evidence type="ECO:0000313" key="3">
    <source>
        <dbReference type="Proteomes" id="UP000294887"/>
    </source>
</evidence>
<name>A0A4V2P8C8_9GAMM</name>
<protein>
    <submittedName>
        <fullName evidence="2">SnoaL-like protein</fullName>
    </submittedName>
</protein>
<evidence type="ECO:0000259" key="1">
    <source>
        <dbReference type="Pfam" id="PF13474"/>
    </source>
</evidence>
<comment type="caution">
    <text evidence="2">The sequence shown here is derived from an EMBL/GenBank/DDBJ whole genome shotgun (WGS) entry which is preliminary data.</text>
</comment>
<reference evidence="2 3" key="1">
    <citation type="submission" date="2019-03" db="EMBL/GenBank/DDBJ databases">
        <title>Genomic Encyclopedia of Type Strains, Phase IV (KMG-IV): sequencing the most valuable type-strain genomes for metagenomic binning, comparative biology and taxonomic classification.</title>
        <authorList>
            <person name="Goeker M."/>
        </authorList>
    </citation>
    <scope>NUCLEOTIDE SEQUENCE [LARGE SCALE GENOMIC DNA]</scope>
    <source>
        <strain evidence="2 3">DSM 24830</strain>
    </source>
</reference>
<dbReference type="Proteomes" id="UP000294887">
    <property type="component" value="Unassembled WGS sequence"/>
</dbReference>
<dbReference type="Gene3D" id="3.10.450.50">
    <property type="match status" value="1"/>
</dbReference>